<gene>
    <name evidence="1" type="ORF">AVDCRST_MAG56-4127</name>
</gene>
<evidence type="ECO:0000313" key="1">
    <source>
        <dbReference type="EMBL" id="CAA9285995.1"/>
    </source>
</evidence>
<reference evidence="1" key="1">
    <citation type="submission" date="2020-02" db="EMBL/GenBank/DDBJ databases">
        <authorList>
            <person name="Meier V. D."/>
        </authorList>
    </citation>
    <scope>NUCLEOTIDE SEQUENCE</scope>
    <source>
        <strain evidence="1">AVDCRST_MAG56</strain>
    </source>
</reference>
<dbReference type="AlphaFoldDB" id="A0A6J4JS58"/>
<name>A0A6J4JS58_9SPHI</name>
<organism evidence="1">
    <name type="scientific">uncultured Cytophagales bacterium</name>
    <dbReference type="NCBI Taxonomy" id="158755"/>
    <lineage>
        <taxon>Bacteria</taxon>
        <taxon>Pseudomonadati</taxon>
        <taxon>Bacteroidota</taxon>
        <taxon>Sphingobacteriia</taxon>
        <taxon>Sphingobacteriales</taxon>
        <taxon>environmental samples</taxon>
    </lineage>
</organism>
<dbReference type="EMBL" id="CADCTQ010000348">
    <property type="protein sequence ID" value="CAA9285995.1"/>
    <property type="molecule type" value="Genomic_DNA"/>
</dbReference>
<accession>A0A6J4JS58</accession>
<sequence length="37" mass="4352">MPARWPWSILEDSHYFLYLGKTTSVPPRNGSFSIIHF</sequence>
<proteinExistence type="predicted"/>
<protein>
    <submittedName>
        <fullName evidence="1">Uncharacterized protein</fullName>
    </submittedName>
</protein>